<dbReference type="InterPro" id="IPR002401">
    <property type="entry name" value="Cyt_P450_E_grp-I"/>
</dbReference>
<keyword evidence="6" id="KW-1133">Transmembrane helix</keyword>
<organism evidence="12">
    <name type="scientific">Oryza barthii</name>
    <dbReference type="NCBI Taxonomy" id="65489"/>
    <lineage>
        <taxon>Eukaryota</taxon>
        <taxon>Viridiplantae</taxon>
        <taxon>Streptophyta</taxon>
        <taxon>Embryophyta</taxon>
        <taxon>Tracheophyta</taxon>
        <taxon>Spermatophyta</taxon>
        <taxon>Magnoliopsida</taxon>
        <taxon>Liliopsida</taxon>
        <taxon>Poales</taxon>
        <taxon>Poaceae</taxon>
        <taxon>BOP clade</taxon>
        <taxon>Oryzoideae</taxon>
        <taxon>Oryzeae</taxon>
        <taxon>Oryzinae</taxon>
        <taxon>Oryza</taxon>
    </lineage>
</organism>
<evidence type="ECO:0000313" key="13">
    <source>
        <dbReference type="Proteomes" id="UP000026960"/>
    </source>
</evidence>
<keyword evidence="7" id="KW-0560">Oxidoreductase</keyword>
<dbReference type="SUPFAM" id="SSF48264">
    <property type="entry name" value="Cytochrome P450"/>
    <property type="match status" value="2"/>
</dbReference>
<dbReference type="InterPro" id="IPR017972">
    <property type="entry name" value="Cyt_P450_CS"/>
</dbReference>
<dbReference type="GO" id="GO:0016131">
    <property type="term" value="P:brassinosteroid metabolic process"/>
    <property type="evidence" value="ECO:0007669"/>
    <property type="project" value="UniProtKB-ARBA"/>
</dbReference>
<sequence length="1116" mass="127147">MDPTSVPWSSMVYGLLGLALLWQVHRLLVRLWWQPRRLERALRAQGVRGTSYRFLTGDLKDYGRLSKEAWARPLPLRCHDIAPRVAPFVHRTIAEHGKACLSWFGPIPKVTIADAEIAKDVLSNKMGHFEKLKFPVLSKLLADGVANYEGEKWAKHRRILNPAFHLEKLKLMLPAFSACCEELVGRWAASLGSDGSNEIDVWPEMQSLTGDVISRTAFGSSYLEGRRIFQLQAEQQELFMGAIQKISIPGYMSLPSKNNRRMYQIKNEVESIIRDLVQKRMHAMKDGERTKDDLLGILLESSTRHADENGHSGPGMTIEEVMEECKVFYFAGMETTAILLTWTMVVLSMHPEWQHRAREEVLSLFQKNKLDYEGLSKLKTVTMILYEVLRLYPPGIGFVRQTYKEMEIGGVKYPAGVMIELPLLFIHHDPDIWGSDVNEFKPERFAEGISRASNDHGAFFPFGWGPRICMGQNFALLEAKMALFMILQRFEFELAPSYTHAPHIVLMLPVPYASAFLSPHRATGERPAREEALPPPLLMLMMLGAASQWILAAAAAAAVAALLWLAVSTLEWTWWTPRRLERALRAQGIRGNRYRLFTGDVPENVRLNREARKKPLPLGCHDIIPRVLPMFSKAVEEHGKPSFTWFGPTPRVMISDPESIREVMSNKFGHYGKPKPTRLGKLLASGVVSYEGEKWAKHRRILNPAFHHEKIKRMLPVFSNCCTEMVTRWKNSMSIEGMSEVDVWPEFQNLTGDVISKTAFGSSYEEGRRIFQLQAEFLPTKNNRRLREIEREVSKLLRGIIGKRERAIKNGETSNGDLLGLLVESNMRESNGKAELGMTTDEIIEECKLFYFAGMETTSVLLTWTLIVLSMHPEWQERAREEVLHHFGRTTPDYDSLSRLKIVTMILYEVLRLYPPVVFLTRRTYKEMELGGIKYPAEVTLMLPILFIHHDPDIWGKDAGEFNPGRFADGISNATKYQTSFFPFGWGPRICIGQNFALLEAKMAICTILQRFSFELSPSYIHAPFTVITLHPQHVFNQLRWASTDNSKVRVFRSFKVIQLPRLRADHCSLPIVTTQLISCRAGSSLMANNMKSLHLAGALLYTVPTRGHEENGISR</sequence>
<dbReference type="PANTHER" id="PTHR24282">
    <property type="entry name" value="CYTOCHROME P450 FAMILY MEMBER"/>
    <property type="match status" value="1"/>
</dbReference>
<comment type="cofactor">
    <cofactor evidence="11">
        <name>heme</name>
        <dbReference type="ChEBI" id="CHEBI:30413"/>
    </cofactor>
</comment>
<dbReference type="EnsemblPlants" id="OBART01G23450.1">
    <property type="protein sequence ID" value="OBART01G23450.1"/>
    <property type="gene ID" value="OBART01G23450"/>
</dbReference>
<evidence type="ECO:0000256" key="2">
    <source>
        <dbReference type="ARBA" id="ARBA00010617"/>
    </source>
</evidence>
<evidence type="ECO:0000256" key="1">
    <source>
        <dbReference type="ARBA" id="ARBA00004167"/>
    </source>
</evidence>
<comment type="subcellular location">
    <subcellularLocation>
        <location evidence="1">Membrane</location>
        <topology evidence="1">Single-pass membrane protein</topology>
    </subcellularLocation>
</comment>
<reference evidence="12" key="2">
    <citation type="submission" date="2015-03" db="UniProtKB">
        <authorList>
            <consortium name="EnsemblPlants"/>
        </authorList>
    </citation>
    <scope>IDENTIFICATION</scope>
</reference>
<reference evidence="12" key="1">
    <citation type="journal article" date="2009" name="Rice">
        <title>De Novo Next Generation Sequencing of Plant Genomes.</title>
        <authorList>
            <person name="Rounsley S."/>
            <person name="Marri P.R."/>
            <person name="Yu Y."/>
            <person name="He R."/>
            <person name="Sisneros N."/>
            <person name="Goicoechea J.L."/>
            <person name="Lee S.J."/>
            <person name="Angelova A."/>
            <person name="Kudrna D."/>
            <person name="Luo M."/>
            <person name="Affourtit J."/>
            <person name="Desany B."/>
            <person name="Knight J."/>
            <person name="Niazi F."/>
            <person name="Egholm M."/>
            <person name="Wing R.A."/>
        </authorList>
    </citation>
    <scope>NUCLEOTIDE SEQUENCE [LARGE SCALE GENOMIC DNA]</scope>
    <source>
        <strain evidence="12">cv. IRGC 105608</strain>
    </source>
</reference>
<evidence type="ECO:0000256" key="4">
    <source>
        <dbReference type="ARBA" id="ARBA00022692"/>
    </source>
</evidence>
<feature type="binding site" description="axial binding residue" evidence="11">
    <location>
        <position position="469"/>
    </location>
    <ligand>
        <name>heme</name>
        <dbReference type="ChEBI" id="CHEBI:30413"/>
    </ligand>
    <ligandPart>
        <name>Fe</name>
        <dbReference type="ChEBI" id="CHEBI:18248"/>
    </ligandPart>
</feature>
<dbReference type="Gramene" id="OBART01G23450.1">
    <property type="protein sequence ID" value="OBART01G23450.1"/>
    <property type="gene ID" value="OBART01G23450"/>
</dbReference>
<dbReference type="GO" id="GO:0010268">
    <property type="term" value="P:brassinosteroid homeostasis"/>
    <property type="evidence" value="ECO:0007669"/>
    <property type="project" value="UniProtKB-ARBA"/>
</dbReference>
<keyword evidence="9" id="KW-0503">Monooxygenase</keyword>
<dbReference type="InterPro" id="IPR036396">
    <property type="entry name" value="Cyt_P450_sf"/>
</dbReference>
<keyword evidence="8 11" id="KW-0408">Iron</keyword>
<evidence type="ECO:0000256" key="8">
    <source>
        <dbReference type="ARBA" id="ARBA00023004"/>
    </source>
</evidence>
<keyword evidence="3 11" id="KW-0349">Heme</keyword>
<proteinExistence type="inferred from homology"/>
<keyword evidence="10" id="KW-0472">Membrane</keyword>
<evidence type="ECO:0000256" key="7">
    <source>
        <dbReference type="ARBA" id="ARBA00023002"/>
    </source>
</evidence>
<dbReference type="GO" id="GO:0016020">
    <property type="term" value="C:membrane"/>
    <property type="evidence" value="ECO:0007669"/>
    <property type="project" value="UniProtKB-SubCell"/>
</dbReference>
<comment type="similarity">
    <text evidence="2">Belongs to the cytochrome P450 family.</text>
</comment>
<dbReference type="eggNOG" id="KOG0157">
    <property type="taxonomic scope" value="Eukaryota"/>
</dbReference>
<dbReference type="PRINTS" id="PR00385">
    <property type="entry name" value="P450"/>
</dbReference>
<protein>
    <recommendedName>
        <fullName evidence="14">Cytochrome P450</fullName>
    </recommendedName>
</protein>
<dbReference type="Pfam" id="PF00067">
    <property type="entry name" value="p450"/>
    <property type="match status" value="3"/>
</dbReference>
<evidence type="ECO:0000313" key="12">
    <source>
        <dbReference type="EnsemblPlants" id="OBART01G23450.1"/>
    </source>
</evidence>
<dbReference type="GO" id="GO:0005506">
    <property type="term" value="F:iron ion binding"/>
    <property type="evidence" value="ECO:0007669"/>
    <property type="project" value="InterPro"/>
</dbReference>
<dbReference type="InterPro" id="IPR050665">
    <property type="entry name" value="Cytochrome_P450_Monooxygen"/>
</dbReference>
<evidence type="ECO:0000256" key="6">
    <source>
        <dbReference type="ARBA" id="ARBA00022989"/>
    </source>
</evidence>
<keyword evidence="4" id="KW-0812">Transmembrane</keyword>
<evidence type="ECO:0000256" key="10">
    <source>
        <dbReference type="ARBA" id="ARBA00023136"/>
    </source>
</evidence>
<dbReference type="GO" id="GO:0016705">
    <property type="term" value="F:oxidoreductase activity, acting on paired donors, with incorporation or reduction of molecular oxygen"/>
    <property type="evidence" value="ECO:0007669"/>
    <property type="project" value="InterPro"/>
</dbReference>
<dbReference type="Gene3D" id="1.10.630.10">
    <property type="entry name" value="Cytochrome P450"/>
    <property type="match status" value="2"/>
</dbReference>
<dbReference type="InterPro" id="IPR001128">
    <property type="entry name" value="Cyt_P450"/>
</dbReference>
<dbReference type="PaxDb" id="65489-OBART01G23450.1"/>
<evidence type="ECO:0008006" key="14">
    <source>
        <dbReference type="Google" id="ProtNLM"/>
    </source>
</evidence>
<dbReference type="GO" id="GO:0004497">
    <property type="term" value="F:monooxygenase activity"/>
    <property type="evidence" value="ECO:0007669"/>
    <property type="project" value="UniProtKB-KW"/>
</dbReference>
<accession>A0A0D3ERG6</accession>
<evidence type="ECO:0000256" key="3">
    <source>
        <dbReference type="ARBA" id="ARBA00022617"/>
    </source>
</evidence>
<dbReference type="STRING" id="65489.A0A0D3ERG6"/>
<evidence type="ECO:0000256" key="5">
    <source>
        <dbReference type="ARBA" id="ARBA00022723"/>
    </source>
</evidence>
<dbReference type="PROSITE" id="PS00086">
    <property type="entry name" value="CYTOCHROME_P450"/>
    <property type="match status" value="2"/>
</dbReference>
<dbReference type="PRINTS" id="PR00463">
    <property type="entry name" value="EP450I"/>
</dbReference>
<evidence type="ECO:0000256" key="11">
    <source>
        <dbReference type="PIRSR" id="PIRSR602401-1"/>
    </source>
</evidence>
<evidence type="ECO:0000256" key="9">
    <source>
        <dbReference type="ARBA" id="ARBA00023033"/>
    </source>
</evidence>
<dbReference type="FunFam" id="1.10.630.10:FF:000029">
    <property type="entry name" value="Cytochrome P450 734A1"/>
    <property type="match status" value="2"/>
</dbReference>
<dbReference type="PANTHER" id="PTHR24282:SF268">
    <property type="entry name" value="CYTOCHROME P450 MONOOXYGENASE"/>
    <property type="match status" value="1"/>
</dbReference>
<dbReference type="GO" id="GO:0020037">
    <property type="term" value="F:heme binding"/>
    <property type="evidence" value="ECO:0007669"/>
    <property type="project" value="InterPro"/>
</dbReference>
<keyword evidence="13" id="KW-1185">Reference proteome</keyword>
<dbReference type="Proteomes" id="UP000026960">
    <property type="component" value="Chromosome 1"/>
</dbReference>
<keyword evidence="5 11" id="KW-0479">Metal-binding</keyword>
<name>A0A0D3ERG6_9ORYZ</name>
<dbReference type="AlphaFoldDB" id="A0A0D3ERG6"/>